<evidence type="ECO:0008006" key="11">
    <source>
        <dbReference type="Google" id="ProtNLM"/>
    </source>
</evidence>
<feature type="compositionally biased region" description="Basic and acidic residues" evidence="6">
    <location>
        <begin position="18"/>
        <end position="41"/>
    </location>
</feature>
<dbReference type="GO" id="GO:0045292">
    <property type="term" value="P:mRNA cis splicing, via spliceosome"/>
    <property type="evidence" value="ECO:0007669"/>
    <property type="project" value="TreeGrafter"/>
</dbReference>
<keyword evidence="5" id="KW-0539">Nucleus</keyword>
<feature type="compositionally biased region" description="Basic and acidic residues" evidence="6">
    <location>
        <begin position="1"/>
        <end position="11"/>
    </location>
</feature>
<dbReference type="OrthoDB" id="5583at2759"/>
<evidence type="ECO:0000256" key="3">
    <source>
        <dbReference type="ARBA" id="ARBA00022664"/>
    </source>
</evidence>
<dbReference type="Proteomes" id="UP000663832">
    <property type="component" value="Unassembled WGS sequence"/>
</dbReference>
<comment type="caution">
    <text evidence="8">The sequence shown here is derived from an EMBL/GenBank/DDBJ whole genome shotgun (WGS) entry which is preliminary data.</text>
</comment>
<dbReference type="GO" id="GO:0046540">
    <property type="term" value="C:U4/U6 x U5 tri-snRNP complex"/>
    <property type="evidence" value="ECO:0007669"/>
    <property type="project" value="InterPro"/>
</dbReference>
<feature type="region of interest" description="Disordered" evidence="6">
    <location>
        <begin position="818"/>
        <end position="838"/>
    </location>
</feature>
<accession>A0A814AQK0</accession>
<dbReference type="InterPro" id="IPR005011">
    <property type="entry name" value="SNU66/SART1"/>
</dbReference>
<dbReference type="Proteomes" id="UP000663877">
    <property type="component" value="Unassembled WGS sequence"/>
</dbReference>
<keyword evidence="3" id="KW-0507">mRNA processing</keyword>
<evidence type="ECO:0000313" key="9">
    <source>
        <dbReference type="Proteomes" id="UP000663832"/>
    </source>
</evidence>
<evidence type="ECO:0000256" key="2">
    <source>
        <dbReference type="ARBA" id="ARBA00006076"/>
    </source>
</evidence>
<feature type="region of interest" description="Disordered" evidence="6">
    <location>
        <begin position="1"/>
        <end position="106"/>
    </location>
</feature>
<comment type="subcellular location">
    <subcellularLocation>
        <location evidence="1">Nucleus</location>
    </subcellularLocation>
</comment>
<evidence type="ECO:0000256" key="1">
    <source>
        <dbReference type="ARBA" id="ARBA00004123"/>
    </source>
</evidence>
<feature type="region of interest" description="Disordered" evidence="6">
    <location>
        <begin position="387"/>
        <end position="421"/>
    </location>
</feature>
<dbReference type="Pfam" id="PF03343">
    <property type="entry name" value="SART-1"/>
    <property type="match status" value="1"/>
</dbReference>
<keyword evidence="4" id="KW-0508">mRNA splicing</keyword>
<proteinExistence type="inferred from homology"/>
<sequence>MVSNTKKEKNTKQHKHRSDHDRVEKVRERERRSPSNDDKSRSPSPTPTKSNSADTSNSTREGTERMSLSIDETNKLRASLGLKPLTSDGNSATDPDAPKKGLNSDENYVFKPAVNLTEKKRTEQVMEKLTVQKEKRQLQGKFLTTPTIASEKADSATSWVEKMRQMDEEKRKASARAKLLQQMDDDFGVDNLMQQEASKQNNKRYASKDLSGLRIEHSIEEFKEGQQVILTLKDKKILSDKKDGDEDDDDEEEDVLINVNIADNEVAKQRADLAKKKTPGYRGYADEDDTPDQFGMFNPNKLLDQYDEKKKSSFRLESGGVYDMSDEKVMDNMKQEIRARMQSLVVPTPKVASEFYTAAEMEQFKKPKKVTKKKLRSRKMLKADDLLTMDSNEPEESSASISLRPAETRRSTAIASATKERPSTISLDKIKREMITTTENEDMLDADDDLSSFAVNDDAFDELQAVVNKTMKLKTKKDSISTEKALSELIEERDRKLKVEIKSEPMETGIILPPGPIPPDDKNLVLDTMSEFCRNVGENAVDPTTNLLTLRASKKRKQTNVASTKKSTSKTNVALDSDDELIQHALENEGLDDGAMDDTPAEDINTKPFRLEDAILSTEATLDRGLGSALRLAMQKGYIEQEKNRQNARFVSDISAKNYTVEEKNSYEIDDKHARRDRYTSGPLTDFKEKDHYHPEVNLEYCDDNGRRINEKEAFRLLSHRFHGKGSGKKKTEKRAKKQVEEEMMKKMSSVDTPLNTCNLLKQKQIQLQQPYVVLSANVMSHSVILPPVHDTSPPPFDDDVEENDIISTIENNAILSSTPSDVLNDSNEDWKSVDDNNDTDIAQIQDDLATVDSENISTNITSTNEESIQDEHNDIAIDKDENNSSNINLTNEEPIQEEHNNTHDDIAIVESENTSTNINSTNEEHNNDHDDIAIVDGENISTNLDSTNEESIQDEHNNDNDDIAIVKSENISANINLTNEEPIQEEHNNNNNDDIASFKSESISTNINFTNDEPKQEEHNDNHDDWANFASFENTTDVISESLPTPTSAVVEASTENDWANFESSPVSPSEESLQSPINEQFATITTENEDEDDDFGEFTEVQAAPIPSLQTNTTTPEQIESLISTCFSMESATSSTDEDSFIPVELPSFTTYKHPSKQLSHLESSLSLWNVLSNLSNDPIGVRFQWRKSNTERFFHQALGVNERFRAKNVPLTPEVLQPIKANTSNNNESENVNNENKLSTESIRPHFDWKQSGLQNPLTVFDANKTLDLDFYVPAAKSSNEEEHTSSSSGSIQRNESPIVRHSAPIKTIDLFPGSTTTLTDDAKRIIDTLPNLSFMSAKALMFPIRFNANNNDELY</sequence>
<name>A0A814AQK0_9BILA</name>
<dbReference type="GO" id="GO:0000481">
    <property type="term" value="P:maturation of 5S rRNA"/>
    <property type="evidence" value="ECO:0007669"/>
    <property type="project" value="TreeGrafter"/>
</dbReference>
<evidence type="ECO:0000313" key="8">
    <source>
        <dbReference type="EMBL" id="CAF0916948.1"/>
    </source>
</evidence>
<keyword evidence="9" id="KW-1185">Reference proteome</keyword>
<evidence type="ECO:0000256" key="4">
    <source>
        <dbReference type="ARBA" id="ARBA00023187"/>
    </source>
</evidence>
<dbReference type="Pfam" id="PF19252">
    <property type="entry name" value="HIND"/>
    <property type="match status" value="1"/>
</dbReference>
<evidence type="ECO:0000313" key="7">
    <source>
        <dbReference type="EMBL" id="CAF0897844.1"/>
    </source>
</evidence>
<dbReference type="EMBL" id="CAJNOI010000041">
    <property type="protein sequence ID" value="CAF0916948.1"/>
    <property type="molecule type" value="Genomic_DNA"/>
</dbReference>
<feature type="region of interest" description="Disordered" evidence="6">
    <location>
        <begin position="1281"/>
        <end position="1303"/>
    </location>
</feature>
<protein>
    <recommendedName>
        <fullName evidence="11">U4/U6.U5 tri-snRNP-associated protein 1</fullName>
    </recommendedName>
</protein>
<reference evidence="8" key="1">
    <citation type="submission" date="2021-02" db="EMBL/GenBank/DDBJ databases">
        <authorList>
            <person name="Nowell W R."/>
        </authorList>
    </citation>
    <scope>NUCLEOTIDE SEQUENCE</scope>
</reference>
<evidence type="ECO:0000256" key="5">
    <source>
        <dbReference type="ARBA" id="ARBA00023242"/>
    </source>
</evidence>
<evidence type="ECO:0000256" key="6">
    <source>
        <dbReference type="SAM" id="MobiDB-lite"/>
    </source>
</evidence>
<comment type="similarity">
    <text evidence="2">Belongs to the SNU66/SART1 family.</text>
</comment>
<dbReference type="PANTHER" id="PTHR14152">
    <property type="entry name" value="SQUAMOUS CELL CARCINOMA ANTIGEN RECOGNISED BY CYTOTOXIC T LYMPHOCYTES"/>
    <property type="match status" value="1"/>
</dbReference>
<organism evidence="8 10">
    <name type="scientific">Adineta steineri</name>
    <dbReference type="NCBI Taxonomy" id="433720"/>
    <lineage>
        <taxon>Eukaryota</taxon>
        <taxon>Metazoa</taxon>
        <taxon>Spiralia</taxon>
        <taxon>Gnathifera</taxon>
        <taxon>Rotifera</taxon>
        <taxon>Eurotatoria</taxon>
        <taxon>Bdelloidea</taxon>
        <taxon>Adinetida</taxon>
        <taxon>Adinetidae</taxon>
        <taxon>Adineta</taxon>
    </lineage>
</organism>
<gene>
    <name evidence="8" type="ORF">BJG266_LOCUS11314</name>
    <name evidence="7" type="ORF">QVE165_LOCUS9307</name>
</gene>
<dbReference type="EMBL" id="CAJNOM010000042">
    <property type="protein sequence ID" value="CAF0897844.1"/>
    <property type="molecule type" value="Genomic_DNA"/>
</dbReference>
<dbReference type="PANTHER" id="PTHR14152:SF5">
    <property type="entry name" value="U4_U6.U5 TRI-SNRNP-ASSOCIATED PROTEIN 1"/>
    <property type="match status" value="1"/>
</dbReference>
<evidence type="ECO:0000313" key="10">
    <source>
        <dbReference type="Proteomes" id="UP000663877"/>
    </source>
</evidence>
<dbReference type="InterPro" id="IPR045347">
    <property type="entry name" value="HIND"/>
</dbReference>